<dbReference type="Proteomes" id="UP000037784">
    <property type="component" value="Unassembled WGS sequence"/>
</dbReference>
<comment type="caution">
    <text evidence="2">The sequence shown here is derived from an EMBL/GenBank/DDBJ whole genome shotgun (WGS) entry which is preliminary data.</text>
</comment>
<accession>A0A0N0RFK9</accession>
<organism evidence="2 3">
    <name type="scientific">Ardenticatena maritima</name>
    <dbReference type="NCBI Taxonomy" id="872965"/>
    <lineage>
        <taxon>Bacteria</taxon>
        <taxon>Bacillati</taxon>
        <taxon>Chloroflexota</taxon>
        <taxon>Ardenticatenia</taxon>
        <taxon>Ardenticatenales</taxon>
        <taxon>Ardenticatenaceae</taxon>
        <taxon>Ardenticatena</taxon>
    </lineage>
</organism>
<proteinExistence type="predicted"/>
<feature type="region of interest" description="Disordered" evidence="1">
    <location>
        <begin position="23"/>
        <end position="48"/>
    </location>
</feature>
<dbReference type="EMBL" id="BBZA01000077">
    <property type="protein sequence ID" value="GAP62734.1"/>
    <property type="molecule type" value="Genomic_DNA"/>
</dbReference>
<name>A0A0N0RFK9_9CHLR</name>
<feature type="compositionally biased region" description="Polar residues" evidence="1">
    <location>
        <begin position="23"/>
        <end position="42"/>
    </location>
</feature>
<keyword evidence="3" id="KW-1185">Reference proteome</keyword>
<sequence>MFPRHRFTGQRWDDALAFMTTTPAITTPPSVASRNRTPSYRSQETRRR</sequence>
<gene>
    <name evidence="2" type="ORF">ARMA_1157</name>
</gene>
<evidence type="ECO:0000313" key="3">
    <source>
        <dbReference type="Proteomes" id="UP000037784"/>
    </source>
</evidence>
<dbReference type="AlphaFoldDB" id="A0A0N0RFK9"/>
<protein>
    <submittedName>
        <fullName evidence="2">Uncharacterized protein</fullName>
    </submittedName>
</protein>
<evidence type="ECO:0000313" key="2">
    <source>
        <dbReference type="EMBL" id="GAP62734.1"/>
    </source>
</evidence>
<reference evidence="2 3" key="1">
    <citation type="journal article" date="2015" name="Genome Announc.">
        <title>Draft Genome Sequence of a Heterotrophic Facultative Anaerobic Thermophilic Bacterium, Ardenticatena maritima Strain 110ST.</title>
        <authorList>
            <person name="Kawaichi S."/>
            <person name="Yoshida T."/>
            <person name="Sako Y."/>
            <person name="Nakamura R."/>
        </authorList>
    </citation>
    <scope>NUCLEOTIDE SEQUENCE [LARGE SCALE GENOMIC DNA]</scope>
    <source>
        <strain evidence="2 3">110S</strain>
    </source>
</reference>
<evidence type="ECO:0000256" key="1">
    <source>
        <dbReference type="SAM" id="MobiDB-lite"/>
    </source>
</evidence>
<dbReference type="InParanoid" id="A0A0N0RFK9"/>
<reference evidence="3" key="2">
    <citation type="submission" date="2015-08" db="EMBL/GenBank/DDBJ databases">
        <title>Draft Genome Sequence of a Heterotrophic Facultative Anaerobic Bacterium Ardenticatena maritima Strain 110S.</title>
        <authorList>
            <person name="Kawaichi S."/>
            <person name="Yoshida T."/>
            <person name="Sako Y."/>
            <person name="Nakamura R."/>
        </authorList>
    </citation>
    <scope>NUCLEOTIDE SEQUENCE [LARGE SCALE GENOMIC DNA]</scope>
    <source>
        <strain evidence="3">110S</strain>
    </source>
</reference>